<dbReference type="InterPro" id="IPR009027">
    <property type="entry name" value="Ribosomal_bL9/RNase_H1_N"/>
</dbReference>
<dbReference type="SUPFAM" id="SSF55658">
    <property type="entry name" value="L9 N-domain-like"/>
    <property type="match status" value="1"/>
</dbReference>
<proteinExistence type="inferred from homology"/>
<dbReference type="Gene3D" id="3.40.5.10">
    <property type="entry name" value="Ribosomal protein L9, N-terminal domain"/>
    <property type="match status" value="1"/>
</dbReference>
<evidence type="ECO:0000259" key="9">
    <source>
        <dbReference type="Pfam" id="PF01281"/>
    </source>
</evidence>
<evidence type="ECO:0000256" key="4">
    <source>
        <dbReference type="ARBA" id="ARBA00022980"/>
    </source>
</evidence>
<dbReference type="InterPro" id="IPR036935">
    <property type="entry name" value="Ribosomal_bL9_N_sf"/>
</dbReference>
<evidence type="ECO:0000256" key="1">
    <source>
        <dbReference type="ARBA" id="ARBA00010605"/>
    </source>
</evidence>
<keyword evidence="3 7" id="KW-0694">RNA-binding</keyword>
<dbReference type="Gene3D" id="3.10.430.100">
    <property type="entry name" value="Ribosomal protein L9, C-terminal domain"/>
    <property type="match status" value="1"/>
</dbReference>
<keyword evidence="2 7" id="KW-0699">rRNA-binding</keyword>
<organism evidence="11 12">
    <name type="scientific">Dethiosulfovibrio marinus</name>
    <dbReference type="NCBI Taxonomy" id="133532"/>
    <lineage>
        <taxon>Bacteria</taxon>
        <taxon>Thermotogati</taxon>
        <taxon>Synergistota</taxon>
        <taxon>Synergistia</taxon>
        <taxon>Synergistales</taxon>
        <taxon>Dethiosulfovibrionaceae</taxon>
        <taxon>Dethiosulfovibrio</taxon>
    </lineage>
</organism>
<feature type="region of interest" description="Disordered" evidence="8">
    <location>
        <begin position="47"/>
        <end position="72"/>
    </location>
</feature>
<name>A0ABS9EMG3_9BACT</name>
<dbReference type="Pfam" id="PF01281">
    <property type="entry name" value="Ribosomal_L9_N"/>
    <property type="match status" value="1"/>
</dbReference>
<gene>
    <name evidence="7 11" type="primary">rplI</name>
    <name evidence="11" type="ORF">L2W38_02720</name>
</gene>
<dbReference type="Proteomes" id="UP001200430">
    <property type="component" value="Unassembled WGS sequence"/>
</dbReference>
<dbReference type="Pfam" id="PF03948">
    <property type="entry name" value="Ribosomal_L9_C"/>
    <property type="match status" value="1"/>
</dbReference>
<evidence type="ECO:0000256" key="2">
    <source>
        <dbReference type="ARBA" id="ARBA00022730"/>
    </source>
</evidence>
<dbReference type="InterPro" id="IPR020594">
    <property type="entry name" value="Ribosomal_bL9_bac/chp"/>
</dbReference>
<comment type="caution">
    <text evidence="11">The sequence shown here is derived from an EMBL/GenBank/DDBJ whole genome shotgun (WGS) entry which is preliminary data.</text>
</comment>
<dbReference type="InterPro" id="IPR020070">
    <property type="entry name" value="Ribosomal_bL9_N"/>
</dbReference>
<comment type="function">
    <text evidence="7">Binds to the 23S rRNA.</text>
</comment>
<reference evidence="11 12" key="1">
    <citation type="submission" date="2022-01" db="EMBL/GenBank/DDBJ databases">
        <title>Dethiosulfovibrio faecalis sp. nov., a novel proteolytic, non-sulfur-reducing bacterium isolated from a marine aquaculture solid waste bioreactor.</title>
        <authorList>
            <person name="Grabowski S."/>
            <person name="Apolinario E."/>
            <person name="Schneider N."/>
            <person name="Marshall C.W."/>
            <person name="Sowers K.R."/>
        </authorList>
    </citation>
    <scope>NUCLEOTIDE SEQUENCE [LARGE SCALE GENOMIC DNA]</scope>
    <source>
        <strain evidence="11 12">DSM 12537</strain>
    </source>
</reference>
<feature type="domain" description="Large ribosomal subunit protein bL9 C-terminal" evidence="10">
    <location>
        <begin position="64"/>
        <end position="147"/>
    </location>
</feature>
<dbReference type="NCBIfam" id="TIGR00158">
    <property type="entry name" value="L9"/>
    <property type="match status" value="1"/>
</dbReference>
<accession>A0ABS9EMG3</accession>
<evidence type="ECO:0000313" key="12">
    <source>
        <dbReference type="Proteomes" id="UP001200430"/>
    </source>
</evidence>
<keyword evidence="12" id="KW-1185">Reference proteome</keyword>
<dbReference type="InterPro" id="IPR020069">
    <property type="entry name" value="Ribosomal_bL9_C"/>
</dbReference>
<evidence type="ECO:0000259" key="10">
    <source>
        <dbReference type="Pfam" id="PF03948"/>
    </source>
</evidence>
<protein>
    <recommendedName>
        <fullName evidence="6 7">Large ribosomal subunit protein bL9</fullName>
    </recommendedName>
</protein>
<keyword evidence="4 7" id="KW-0689">Ribosomal protein</keyword>
<dbReference type="InterPro" id="IPR000244">
    <property type="entry name" value="Ribosomal_bL9"/>
</dbReference>
<comment type="similarity">
    <text evidence="1 7">Belongs to the bacterial ribosomal protein bL9 family.</text>
</comment>
<keyword evidence="5 7" id="KW-0687">Ribonucleoprotein</keyword>
<dbReference type="EMBL" id="JAKGUD010000002">
    <property type="protein sequence ID" value="MCF4141731.1"/>
    <property type="molecule type" value="Genomic_DNA"/>
</dbReference>
<dbReference type="HAMAP" id="MF_00503">
    <property type="entry name" value="Ribosomal_bL9"/>
    <property type="match status" value="1"/>
</dbReference>
<dbReference type="PANTHER" id="PTHR21368">
    <property type="entry name" value="50S RIBOSOMAL PROTEIN L9"/>
    <property type="match status" value="1"/>
</dbReference>
<evidence type="ECO:0000313" key="11">
    <source>
        <dbReference type="EMBL" id="MCF4141731.1"/>
    </source>
</evidence>
<dbReference type="SUPFAM" id="SSF55653">
    <property type="entry name" value="Ribosomal protein L9 C-domain"/>
    <property type="match status" value="1"/>
</dbReference>
<evidence type="ECO:0000256" key="5">
    <source>
        <dbReference type="ARBA" id="ARBA00023274"/>
    </source>
</evidence>
<evidence type="ECO:0000256" key="7">
    <source>
        <dbReference type="HAMAP-Rule" id="MF_00503"/>
    </source>
</evidence>
<dbReference type="InterPro" id="IPR036791">
    <property type="entry name" value="Ribosomal_bL9_C_sf"/>
</dbReference>
<evidence type="ECO:0000256" key="3">
    <source>
        <dbReference type="ARBA" id="ARBA00022884"/>
    </source>
</evidence>
<evidence type="ECO:0000256" key="8">
    <source>
        <dbReference type="SAM" id="MobiDB-lite"/>
    </source>
</evidence>
<dbReference type="RefSeq" id="WP_236098388.1">
    <property type="nucleotide sequence ID" value="NZ_JAKGUD010000002.1"/>
</dbReference>
<evidence type="ECO:0000256" key="6">
    <source>
        <dbReference type="ARBA" id="ARBA00035292"/>
    </source>
</evidence>
<sequence>MKVILLEDVKKLGRKNEIVEVSDGYGRNFLFPRKLAVEADGANLKKLEEKRESSKRKDQQARSEAEEQRKHLQDRQVILAVTTGEGGRLFGSVTTAQIADGISKQFGISVDKKNVKMADAVKSLGSYPFTVKLYQGVDASMTLKVEAQ</sequence>
<dbReference type="GO" id="GO:0005840">
    <property type="term" value="C:ribosome"/>
    <property type="evidence" value="ECO:0007669"/>
    <property type="project" value="UniProtKB-KW"/>
</dbReference>
<feature type="domain" description="Ribosomal protein L9" evidence="9">
    <location>
        <begin position="1"/>
        <end position="47"/>
    </location>
</feature>